<dbReference type="InterPro" id="IPR005033">
    <property type="entry name" value="YEATS"/>
</dbReference>
<evidence type="ECO:0000256" key="6">
    <source>
        <dbReference type="ARBA" id="ARBA00023159"/>
    </source>
</evidence>
<feature type="compositionally biased region" description="Low complexity" evidence="13">
    <location>
        <begin position="129"/>
        <end position="149"/>
    </location>
</feature>
<protein>
    <recommendedName>
        <fullName evidence="1 12">Protein AF-9 homolog</fullName>
    </recommendedName>
</protein>
<evidence type="ECO:0000256" key="8">
    <source>
        <dbReference type="ARBA" id="ARBA00023204"/>
    </source>
</evidence>
<dbReference type="PROSITE" id="PS51037">
    <property type="entry name" value="YEATS"/>
    <property type="match status" value="1"/>
</dbReference>
<evidence type="ECO:0000256" key="4">
    <source>
        <dbReference type="ARBA" id="ARBA00022853"/>
    </source>
</evidence>
<feature type="domain" description="YEATS" evidence="14">
    <location>
        <begin position="8"/>
        <end position="193"/>
    </location>
</feature>
<feature type="coiled-coil region" evidence="12">
    <location>
        <begin position="221"/>
        <end position="248"/>
    </location>
</feature>
<sequence length="254" mass="29504">MSSTHSRRIKFVSISVPILYGNHAIKLTPEKRKPTTPPEHTHEWTVFFKPVLGDIDLTPLIKKVTFKLHETYENPVRTLESPPYQVTETGWGEFEIIIKLHFQPGVELGINEKNFQIFHALKLHPYNPQAPQVQQPQAQQSQAQPPQQQFGGEGGSVGTIIRERENGEVHSVLYDELVFNEPTEKTFEILTSKPVNLIPYKLSNLDKRDQEYIRPDEIDELNRMDIYIDKVKQEIENQRNQYKLLEQEKLALLQ</sequence>
<reference evidence="15 16" key="1">
    <citation type="submission" date="2020-03" db="EMBL/GenBank/DDBJ databases">
        <title>FDA dAtabase for Regulatory Grade micrObial Sequences (FDA-ARGOS): Supporting development and validation of Infectious Disease Dx tests.</title>
        <authorList>
            <person name="Campos J."/>
            <person name="Goldberg B."/>
            <person name="Tallon L."/>
            <person name="Sadzewicz L."/>
            <person name="Vavikolanu K."/>
            <person name="Mehta A."/>
            <person name="Aluvathingal J."/>
            <person name="Nadendla S."/>
            <person name="Nandy P."/>
            <person name="Geyer C."/>
            <person name="Yan Y."/>
            <person name="Sichtig H."/>
        </authorList>
    </citation>
    <scope>NUCLEOTIDE SEQUENCE [LARGE SCALE GENOMIC DNA]</scope>
    <source>
        <strain evidence="15 16">FDAARGOS_656</strain>
    </source>
</reference>
<gene>
    <name evidence="12" type="primary">YAF9</name>
    <name evidence="15" type="ORF">FOB64_002153</name>
</gene>
<keyword evidence="5 12" id="KW-0805">Transcription regulation</keyword>
<name>A0A8H6C341_CANAX</name>
<evidence type="ECO:0000313" key="16">
    <source>
        <dbReference type="Proteomes" id="UP000536275"/>
    </source>
</evidence>
<comment type="subunit">
    <text evidence="12">Component of the SWR1 chromatin-remodeling complex and of the NuA4 histone acetyltransferase complex.</text>
</comment>
<evidence type="ECO:0000256" key="11">
    <source>
        <dbReference type="PROSITE-ProRule" id="PRU00376"/>
    </source>
</evidence>
<dbReference type="EMBL" id="JABWAD010000023">
    <property type="protein sequence ID" value="KAF6070539.1"/>
    <property type="molecule type" value="Genomic_DNA"/>
</dbReference>
<organism evidence="15 16">
    <name type="scientific">Candida albicans</name>
    <name type="common">Yeast</name>
    <dbReference type="NCBI Taxonomy" id="5476"/>
    <lineage>
        <taxon>Eukaryota</taxon>
        <taxon>Fungi</taxon>
        <taxon>Dikarya</taxon>
        <taxon>Ascomycota</taxon>
        <taxon>Saccharomycotina</taxon>
        <taxon>Pichiomycetes</taxon>
        <taxon>Debaryomycetaceae</taxon>
        <taxon>Candida/Lodderomyces clade</taxon>
        <taxon>Candida</taxon>
    </lineage>
</organism>
<keyword evidence="2 12" id="KW-0963">Cytoplasm</keyword>
<evidence type="ECO:0000256" key="7">
    <source>
        <dbReference type="ARBA" id="ARBA00023163"/>
    </source>
</evidence>
<evidence type="ECO:0000256" key="13">
    <source>
        <dbReference type="SAM" id="MobiDB-lite"/>
    </source>
</evidence>
<dbReference type="InterPro" id="IPR038704">
    <property type="entry name" value="YEAST_sf"/>
</dbReference>
<dbReference type="PANTHER" id="PTHR23195">
    <property type="entry name" value="YEATS DOMAIN"/>
    <property type="match status" value="1"/>
</dbReference>
<dbReference type="GO" id="GO:0006338">
    <property type="term" value="P:chromatin remodeling"/>
    <property type="evidence" value="ECO:0007669"/>
    <property type="project" value="UniProtKB-ARBA"/>
</dbReference>
<dbReference type="Gene3D" id="2.60.40.1970">
    <property type="entry name" value="YEATS domain"/>
    <property type="match status" value="1"/>
</dbReference>
<keyword evidence="3 12" id="KW-0227">DNA damage</keyword>
<dbReference type="GO" id="GO:0006355">
    <property type="term" value="P:regulation of DNA-templated transcription"/>
    <property type="evidence" value="ECO:0007669"/>
    <property type="project" value="InterPro"/>
</dbReference>
<evidence type="ECO:0000313" key="15">
    <source>
        <dbReference type="EMBL" id="KAF6070539.1"/>
    </source>
</evidence>
<dbReference type="Pfam" id="PF03366">
    <property type="entry name" value="YEATS"/>
    <property type="match status" value="1"/>
</dbReference>
<comment type="subcellular location">
    <subcellularLocation>
        <location evidence="12">Nucleus</location>
    </subcellularLocation>
    <subcellularLocation>
        <location evidence="12">Cytoplasm</location>
    </subcellularLocation>
</comment>
<keyword evidence="7 12" id="KW-0804">Transcription</keyword>
<keyword evidence="6 12" id="KW-0010">Activator</keyword>
<dbReference type="GO" id="GO:0000812">
    <property type="term" value="C:Swr1 complex"/>
    <property type="evidence" value="ECO:0007669"/>
    <property type="project" value="UniProtKB-UniRule"/>
</dbReference>
<dbReference type="GO" id="GO:0006281">
    <property type="term" value="P:DNA repair"/>
    <property type="evidence" value="ECO:0007669"/>
    <property type="project" value="UniProtKB-UniRule"/>
</dbReference>
<keyword evidence="8 12" id="KW-0234">DNA repair</keyword>
<feature type="region of interest" description="Disordered" evidence="13">
    <location>
        <begin position="128"/>
        <end position="157"/>
    </location>
</feature>
<evidence type="ECO:0000256" key="9">
    <source>
        <dbReference type="ARBA" id="ARBA00023242"/>
    </source>
</evidence>
<evidence type="ECO:0000256" key="12">
    <source>
        <dbReference type="RuleBase" id="RU367117"/>
    </source>
</evidence>
<evidence type="ECO:0000256" key="10">
    <source>
        <dbReference type="ARBA" id="ARBA00025636"/>
    </source>
</evidence>
<comment type="similarity">
    <text evidence="12">Belongs to the YAF9 family.</text>
</comment>
<comment type="domain">
    <text evidence="12">The coiled-coil domain is required for assembly into the NuA4 complex.</text>
</comment>
<evidence type="ECO:0000256" key="1">
    <source>
        <dbReference type="ARBA" id="ARBA00022408"/>
    </source>
</evidence>
<evidence type="ECO:0000256" key="2">
    <source>
        <dbReference type="ARBA" id="ARBA00022490"/>
    </source>
</evidence>
<evidence type="ECO:0000256" key="5">
    <source>
        <dbReference type="ARBA" id="ARBA00023015"/>
    </source>
</evidence>
<comment type="caution">
    <text evidence="15">The sequence shown here is derived from an EMBL/GenBank/DDBJ whole genome shotgun (WGS) entry which is preliminary data.</text>
</comment>
<comment type="function">
    <text evidence="10">Component of the SWR1 complex which mediates the ATP-dependent exchange of histone H2A for the H2A variant HZT1 leading to transcriptional regulation of selected genes by chromatin remodeling. Component of the NuA4 histone acetyltransferase complex which is involved in transcriptional activation of selected genes principally by acetylation of nucleosomal histones H4 and H2A. The NuA4 complex is also involved in DNA repair. Yaf9 may also be required for viability in conditions in which the structural integrity of the spindle is compromised.</text>
</comment>
<dbReference type="FunFam" id="2.60.40.1970:FF:000007">
    <property type="entry name" value="Protein AF-9 homolog"/>
    <property type="match status" value="1"/>
</dbReference>
<dbReference type="AlphaFoldDB" id="A0A8H6C341"/>
<dbReference type="InterPro" id="IPR055129">
    <property type="entry name" value="YEATS_dom"/>
</dbReference>
<comment type="function">
    <text evidence="12">Component of the SWR1 complex which mediates the ATP-dependent exchange of histone H2A for an H2A variant leading to transcriptional regulation of selected genes by chromatin remodeling. Component of the NuA4 histone acetyltransferase complex which is involved in transcriptional activation of selected genes principally by acetylation of nucleosomal histones H4 and H2A. The NuA4 complex is also involved in DNA repair. Yaf9 may also be required for viability in conditions in which the structural integrity of the spindle is compromised.</text>
</comment>
<dbReference type="Proteomes" id="UP000536275">
    <property type="component" value="Unassembled WGS sequence"/>
</dbReference>
<dbReference type="GO" id="GO:0005737">
    <property type="term" value="C:cytoplasm"/>
    <property type="evidence" value="ECO:0007669"/>
    <property type="project" value="UniProtKB-SubCell"/>
</dbReference>
<accession>A0A8H6C341</accession>
<dbReference type="GO" id="GO:0035267">
    <property type="term" value="C:NuA4 histone acetyltransferase complex"/>
    <property type="evidence" value="ECO:0007669"/>
    <property type="project" value="UniProtKB-ARBA"/>
</dbReference>
<keyword evidence="12" id="KW-0175">Coiled coil</keyword>
<keyword evidence="9 11" id="KW-0539">Nucleus</keyword>
<proteinExistence type="inferred from homology"/>
<evidence type="ECO:0000256" key="3">
    <source>
        <dbReference type="ARBA" id="ARBA00022763"/>
    </source>
</evidence>
<keyword evidence="4 12" id="KW-0156">Chromatin regulator</keyword>
<evidence type="ECO:0000259" key="14">
    <source>
        <dbReference type="PROSITE" id="PS51037"/>
    </source>
</evidence>
<dbReference type="CDD" id="cd16908">
    <property type="entry name" value="YEATS_Yaf9_like"/>
    <property type="match status" value="1"/>
</dbReference>